<dbReference type="RefSeq" id="WP_183750038.1">
    <property type="nucleotide sequence ID" value="NZ_JACICC010000001.1"/>
</dbReference>
<dbReference type="SUPFAM" id="SSF55729">
    <property type="entry name" value="Acyl-CoA N-acyltransferases (Nat)"/>
    <property type="match status" value="1"/>
</dbReference>
<dbReference type="Gene3D" id="3.40.630.30">
    <property type="match status" value="1"/>
</dbReference>
<keyword evidence="2 4" id="KW-0012">Acyltransferase</keyword>
<dbReference type="PANTHER" id="PTHR43072:SF23">
    <property type="entry name" value="UPF0039 PROTEIN C11D3.02C"/>
    <property type="match status" value="1"/>
</dbReference>
<evidence type="ECO:0000259" key="3">
    <source>
        <dbReference type="PROSITE" id="PS51186"/>
    </source>
</evidence>
<evidence type="ECO:0000256" key="2">
    <source>
        <dbReference type="ARBA" id="ARBA00023315"/>
    </source>
</evidence>
<protein>
    <submittedName>
        <fullName evidence="4">Phosphinothricin acetyltransferase</fullName>
        <ecNumber evidence="4">2.3.1.183</ecNumber>
    </submittedName>
</protein>
<dbReference type="Pfam" id="PF00583">
    <property type="entry name" value="Acetyltransf_1"/>
    <property type="match status" value="1"/>
</dbReference>
<dbReference type="EMBL" id="JACICC010000001">
    <property type="protein sequence ID" value="MBB3807984.1"/>
    <property type="molecule type" value="Genomic_DNA"/>
</dbReference>
<dbReference type="PANTHER" id="PTHR43072">
    <property type="entry name" value="N-ACETYLTRANSFERASE"/>
    <property type="match status" value="1"/>
</dbReference>
<proteinExistence type="predicted"/>
<comment type="caution">
    <text evidence="4">The sequence shown here is derived from an EMBL/GenBank/DDBJ whole genome shotgun (WGS) entry which is preliminary data.</text>
</comment>
<accession>A0A7W5Z162</accession>
<gene>
    <name evidence="4" type="ORF">FHS81_000038</name>
</gene>
<evidence type="ECO:0000256" key="1">
    <source>
        <dbReference type="ARBA" id="ARBA00022679"/>
    </source>
</evidence>
<sequence>MRIREATEADAGALTRILNDAITDDAAIGKDRIVDKDERIAWIAERHESGFPVLVAVSDDAPDAIGDEEKVVGFASYGSWREGNGYRRTVELSIYVHADHQGEGIGSTLLESLIESARRQKRHVMIAAIESENEASIELHRTFGFELSGQFREVGTKRGEWLNLSIMQLLLDEEQDDQ</sequence>
<dbReference type="PROSITE" id="PS51186">
    <property type="entry name" value="GNAT"/>
    <property type="match status" value="1"/>
</dbReference>
<name>A0A7W5Z162_9HYPH</name>
<dbReference type="InterPro" id="IPR000182">
    <property type="entry name" value="GNAT_dom"/>
</dbReference>
<dbReference type="InterPro" id="IPR016181">
    <property type="entry name" value="Acyl_CoA_acyltransferase"/>
</dbReference>
<evidence type="ECO:0000313" key="5">
    <source>
        <dbReference type="Proteomes" id="UP000537592"/>
    </source>
</evidence>
<dbReference type="AlphaFoldDB" id="A0A7W5Z162"/>
<dbReference type="CDD" id="cd04301">
    <property type="entry name" value="NAT_SF"/>
    <property type="match status" value="1"/>
</dbReference>
<feature type="domain" description="N-acetyltransferase" evidence="3">
    <location>
        <begin position="1"/>
        <end position="172"/>
    </location>
</feature>
<dbReference type="GO" id="GO:0102971">
    <property type="term" value="F:phosphinothricin N-acetyltransferase activity"/>
    <property type="evidence" value="ECO:0007669"/>
    <property type="project" value="UniProtKB-EC"/>
</dbReference>
<evidence type="ECO:0000313" key="4">
    <source>
        <dbReference type="EMBL" id="MBB3807984.1"/>
    </source>
</evidence>
<dbReference type="EC" id="2.3.1.183" evidence="4"/>
<organism evidence="4 5">
    <name type="scientific">Pseudochelatococcus contaminans</name>
    <dbReference type="NCBI Taxonomy" id="1538103"/>
    <lineage>
        <taxon>Bacteria</taxon>
        <taxon>Pseudomonadati</taxon>
        <taxon>Pseudomonadota</taxon>
        <taxon>Alphaproteobacteria</taxon>
        <taxon>Hyphomicrobiales</taxon>
        <taxon>Chelatococcaceae</taxon>
        <taxon>Pseudochelatococcus</taxon>
    </lineage>
</organism>
<keyword evidence="1 4" id="KW-0808">Transferase</keyword>
<dbReference type="Proteomes" id="UP000537592">
    <property type="component" value="Unassembled WGS sequence"/>
</dbReference>
<reference evidence="4 5" key="1">
    <citation type="submission" date="2020-08" db="EMBL/GenBank/DDBJ databases">
        <title>Genomic Encyclopedia of Type Strains, Phase IV (KMG-IV): sequencing the most valuable type-strain genomes for metagenomic binning, comparative biology and taxonomic classification.</title>
        <authorList>
            <person name="Goeker M."/>
        </authorList>
    </citation>
    <scope>NUCLEOTIDE SEQUENCE [LARGE SCALE GENOMIC DNA]</scope>
    <source>
        <strain evidence="4 5">DSM 28760</strain>
    </source>
</reference>
<keyword evidence="5" id="KW-1185">Reference proteome</keyword>